<protein>
    <submittedName>
        <fullName evidence="11">Phosphoglucomutase</fullName>
        <ecNumber evidence="11">5.4.2.2</ecNumber>
    </submittedName>
</protein>
<accession>A0A3B0UCQ0</accession>
<dbReference type="GO" id="GO:0005975">
    <property type="term" value="P:carbohydrate metabolic process"/>
    <property type="evidence" value="ECO:0007669"/>
    <property type="project" value="InterPro"/>
</dbReference>
<dbReference type="Gene3D" id="3.40.120.10">
    <property type="entry name" value="Alpha-D-Glucose-1,6-Bisphosphate, subunit A, domain 3"/>
    <property type="match status" value="3"/>
</dbReference>
<dbReference type="InterPro" id="IPR005844">
    <property type="entry name" value="A-D-PHexomutase_a/b/a-I"/>
</dbReference>
<gene>
    <name evidence="11" type="ORF">MNBD_BACTEROID01-2054</name>
</gene>
<keyword evidence="4" id="KW-0479">Metal-binding</keyword>
<feature type="domain" description="Alpha-D-phosphohexomutase alpha/beta/alpha" evidence="9">
    <location>
        <begin position="225"/>
        <end position="317"/>
    </location>
</feature>
<comment type="similarity">
    <text evidence="2">Belongs to the phosphohexose mutase family.</text>
</comment>
<evidence type="ECO:0000256" key="3">
    <source>
        <dbReference type="ARBA" id="ARBA00022553"/>
    </source>
</evidence>
<dbReference type="Pfam" id="PF00408">
    <property type="entry name" value="PGM_PMM_IV"/>
    <property type="match status" value="1"/>
</dbReference>
<dbReference type="Pfam" id="PF02878">
    <property type="entry name" value="PGM_PMM_I"/>
    <property type="match status" value="1"/>
</dbReference>
<dbReference type="GO" id="GO:0000287">
    <property type="term" value="F:magnesium ion binding"/>
    <property type="evidence" value="ECO:0007669"/>
    <property type="project" value="InterPro"/>
</dbReference>
<evidence type="ECO:0000259" key="10">
    <source>
        <dbReference type="Pfam" id="PF02880"/>
    </source>
</evidence>
<dbReference type="GO" id="GO:0006166">
    <property type="term" value="P:purine ribonucleoside salvage"/>
    <property type="evidence" value="ECO:0007669"/>
    <property type="project" value="TreeGrafter"/>
</dbReference>
<name>A0A3B0UCQ0_9ZZZZ</name>
<evidence type="ECO:0000256" key="2">
    <source>
        <dbReference type="ARBA" id="ARBA00010231"/>
    </source>
</evidence>
<dbReference type="CDD" id="cd05799">
    <property type="entry name" value="PGM2"/>
    <property type="match status" value="1"/>
</dbReference>
<dbReference type="InterPro" id="IPR036900">
    <property type="entry name" value="A-D-PHexomutase_C_sf"/>
</dbReference>
<dbReference type="SUPFAM" id="SSF53738">
    <property type="entry name" value="Phosphoglucomutase, first 3 domains"/>
    <property type="match status" value="3"/>
</dbReference>
<evidence type="ECO:0000259" key="7">
    <source>
        <dbReference type="Pfam" id="PF00408"/>
    </source>
</evidence>
<dbReference type="EMBL" id="UOEP01000210">
    <property type="protein sequence ID" value="VAW24332.1"/>
    <property type="molecule type" value="Genomic_DNA"/>
</dbReference>
<evidence type="ECO:0000259" key="8">
    <source>
        <dbReference type="Pfam" id="PF02878"/>
    </source>
</evidence>
<evidence type="ECO:0000256" key="6">
    <source>
        <dbReference type="ARBA" id="ARBA00023235"/>
    </source>
</evidence>
<dbReference type="PANTHER" id="PTHR45745">
    <property type="entry name" value="PHOSPHOMANNOMUTASE 45A"/>
    <property type="match status" value="1"/>
</dbReference>
<comment type="cofactor">
    <cofactor evidence="1">
        <name>Mg(2+)</name>
        <dbReference type="ChEBI" id="CHEBI:18420"/>
    </cofactor>
</comment>
<feature type="domain" description="Alpha-D-phosphohexomutase alpha/beta/alpha" evidence="8">
    <location>
        <begin position="51"/>
        <end position="189"/>
    </location>
</feature>
<evidence type="ECO:0000256" key="4">
    <source>
        <dbReference type="ARBA" id="ARBA00022723"/>
    </source>
</evidence>
<evidence type="ECO:0000259" key="9">
    <source>
        <dbReference type="Pfam" id="PF02879"/>
    </source>
</evidence>
<dbReference type="EC" id="5.4.2.2" evidence="11"/>
<feature type="domain" description="Alpha-D-phosphohexomutase C-terminal" evidence="7">
    <location>
        <begin position="516"/>
        <end position="552"/>
    </location>
</feature>
<reference evidence="11" key="1">
    <citation type="submission" date="2018-06" db="EMBL/GenBank/DDBJ databases">
        <authorList>
            <person name="Zhirakovskaya E."/>
        </authorList>
    </citation>
    <scope>NUCLEOTIDE SEQUENCE</scope>
</reference>
<dbReference type="InterPro" id="IPR016066">
    <property type="entry name" value="A-D-PHexomutase_CS"/>
</dbReference>
<dbReference type="PANTHER" id="PTHR45745:SF1">
    <property type="entry name" value="PHOSPHOGLUCOMUTASE 2B-RELATED"/>
    <property type="match status" value="1"/>
</dbReference>
<dbReference type="Pfam" id="PF02880">
    <property type="entry name" value="PGM_PMM_III"/>
    <property type="match status" value="1"/>
</dbReference>
<proteinExistence type="inferred from homology"/>
<organism evidence="11">
    <name type="scientific">hydrothermal vent metagenome</name>
    <dbReference type="NCBI Taxonomy" id="652676"/>
    <lineage>
        <taxon>unclassified sequences</taxon>
        <taxon>metagenomes</taxon>
        <taxon>ecological metagenomes</taxon>
    </lineage>
</organism>
<dbReference type="PROSITE" id="PS00710">
    <property type="entry name" value="PGM_PMM"/>
    <property type="match status" value="1"/>
</dbReference>
<sequence>MENQELLQQVIEKAKVWLSDIYDEKTRKEVQKLLDNEDKTELIDSFYKELEFGTGGLRGIMGAGLNRMNIYTVGAATQGLCNYLKKNFAGLPEIKVAIGHDCRNNSRLFAESSAKIFTANGIKVFLFDDLRPTPELSFAIRELKCQSGIILTASHNPKEYNGYKAYWDDGSQVVAPHDVNIIEEVKKVKAEDIKFNGPGELITILGDEMDQKFLAKVKTVSISPDIVEKYKDLKIVYTPIHGTGVKLIPAALRAFGFTNIYNVPEQDVVSGDFPTVVSPNPEEAAAMEMAIKKAVGVNADVVMASDPDADRIGVAVKNDKGEYIIINGNQTALLFIYYIITKMKEAGAMKGNEYIVKTIVTTELIAEIAKQNDVEYFDVYTGFKFIAEVIRELEGKKKYIGGGEESFGFMPADFVRDKDAVSSCALMAEIAAWAKSQGKTLYEMLQDIYLEYGYSKEKMKYVVRKGKSGADEILQIMAKFRSNPPKSLGGSPLETVKDYLSRIEKNLASGEEKAIDKRTTSNVLQFFTQDGTKISIRPSGTEPKIKFYFEVKGQLGSRAQFDEAEQKAETRIDAIMDELGL</sequence>
<evidence type="ECO:0000313" key="11">
    <source>
        <dbReference type="EMBL" id="VAW24332.1"/>
    </source>
</evidence>
<evidence type="ECO:0000256" key="1">
    <source>
        <dbReference type="ARBA" id="ARBA00001946"/>
    </source>
</evidence>
<dbReference type="Gene3D" id="3.30.310.50">
    <property type="entry name" value="Alpha-D-phosphohexomutase, C-terminal domain"/>
    <property type="match status" value="1"/>
</dbReference>
<dbReference type="InterPro" id="IPR016055">
    <property type="entry name" value="A-D-PHexomutase_a/b/a-I/II/III"/>
</dbReference>
<keyword evidence="6 11" id="KW-0413">Isomerase</keyword>
<dbReference type="GO" id="GO:0004614">
    <property type="term" value="F:phosphoglucomutase activity"/>
    <property type="evidence" value="ECO:0007669"/>
    <property type="project" value="UniProtKB-EC"/>
</dbReference>
<dbReference type="AlphaFoldDB" id="A0A3B0UCQ0"/>
<dbReference type="InterPro" id="IPR005843">
    <property type="entry name" value="A-D-PHexomutase_C"/>
</dbReference>
<dbReference type="PRINTS" id="PR00509">
    <property type="entry name" value="PGMPMM"/>
</dbReference>
<dbReference type="InterPro" id="IPR005841">
    <property type="entry name" value="Alpha-D-phosphohexomutase_SF"/>
</dbReference>
<dbReference type="InterPro" id="IPR005845">
    <property type="entry name" value="A-D-PHexomutase_a/b/a-II"/>
</dbReference>
<keyword evidence="3" id="KW-0597">Phosphoprotein</keyword>
<dbReference type="Pfam" id="PF02879">
    <property type="entry name" value="PGM_PMM_II"/>
    <property type="match status" value="1"/>
</dbReference>
<dbReference type="GO" id="GO:0008973">
    <property type="term" value="F:phosphopentomutase activity"/>
    <property type="evidence" value="ECO:0007669"/>
    <property type="project" value="TreeGrafter"/>
</dbReference>
<dbReference type="InterPro" id="IPR005846">
    <property type="entry name" value="A-D-PHexomutase_a/b/a-III"/>
</dbReference>
<keyword evidence="5" id="KW-0460">Magnesium</keyword>
<evidence type="ECO:0000256" key="5">
    <source>
        <dbReference type="ARBA" id="ARBA00022842"/>
    </source>
</evidence>
<feature type="domain" description="Alpha-D-phosphohexomutase alpha/beta/alpha" evidence="10">
    <location>
        <begin position="327"/>
        <end position="451"/>
    </location>
</feature>
<dbReference type="SUPFAM" id="SSF55957">
    <property type="entry name" value="Phosphoglucomutase, C-terminal domain"/>
    <property type="match status" value="1"/>
</dbReference>